<comment type="caution">
    <text evidence="2">The sequence shown here is derived from an EMBL/GenBank/DDBJ whole genome shotgun (WGS) entry which is preliminary data.</text>
</comment>
<proteinExistence type="predicted"/>
<keyword evidence="1" id="KW-0175">Coiled coil</keyword>
<dbReference type="EMBL" id="CAKOGL010000008">
    <property type="protein sequence ID" value="CAH2089760.1"/>
    <property type="molecule type" value="Genomic_DNA"/>
</dbReference>
<gene>
    <name evidence="2" type="ORF">EEDITHA_LOCUS5783</name>
</gene>
<protein>
    <submittedName>
        <fullName evidence="2">Uncharacterized protein</fullName>
    </submittedName>
</protein>
<evidence type="ECO:0000256" key="1">
    <source>
        <dbReference type="SAM" id="Coils"/>
    </source>
</evidence>
<name>A0AAU9TW12_EUPED</name>
<feature type="coiled-coil region" evidence="1">
    <location>
        <begin position="200"/>
        <end position="231"/>
    </location>
</feature>
<evidence type="ECO:0000313" key="2">
    <source>
        <dbReference type="EMBL" id="CAH2089760.1"/>
    </source>
</evidence>
<organism evidence="2 3">
    <name type="scientific">Euphydryas editha</name>
    <name type="common">Edith's checkerspot</name>
    <dbReference type="NCBI Taxonomy" id="104508"/>
    <lineage>
        <taxon>Eukaryota</taxon>
        <taxon>Metazoa</taxon>
        <taxon>Ecdysozoa</taxon>
        <taxon>Arthropoda</taxon>
        <taxon>Hexapoda</taxon>
        <taxon>Insecta</taxon>
        <taxon>Pterygota</taxon>
        <taxon>Neoptera</taxon>
        <taxon>Endopterygota</taxon>
        <taxon>Lepidoptera</taxon>
        <taxon>Glossata</taxon>
        <taxon>Ditrysia</taxon>
        <taxon>Papilionoidea</taxon>
        <taxon>Nymphalidae</taxon>
        <taxon>Nymphalinae</taxon>
        <taxon>Euphydryas</taxon>
    </lineage>
</organism>
<dbReference type="Proteomes" id="UP001153954">
    <property type="component" value="Unassembled WGS sequence"/>
</dbReference>
<accession>A0AAU9TW12</accession>
<reference evidence="2" key="1">
    <citation type="submission" date="2022-03" db="EMBL/GenBank/DDBJ databases">
        <authorList>
            <person name="Tunstrom K."/>
        </authorList>
    </citation>
    <scope>NUCLEOTIDE SEQUENCE</scope>
</reference>
<sequence>MPKLSENYYLRKYYLENEKVPTQSIMKDKMSPMLANVYFKLMTPKLKILAGLEPPMKGGGSDWYLPPKDLLDGRAVMKPLHRKYLSKLGFSGIDYFGEKIVQDHEQQMEEEKQQVLLENDIRWKKHIEISCREQWDESSKEQSKENTVKIQQAFQEFTTLYRTSITKIESILSDAAPKQIERLKKEAFDKMSLQYETLLKKQATMLYDRYTDKLENEKTKLKDEFISAIENLRTEMGNKLHDINLEKHVAVEKLRVLLQCQNLACQVYVALKEREECKKEMELSKHEHEKKMKVFAAKMKMQDFEIKLAKEKEKKKEEFLLVWQKKVCHVVKKFQEFVKYCLHTLPDHAEFFINMEKLMLLQLSETLENPSVENIFILEEEPFQSPVPKPHPFYLFCDKGYKAKVEADLCPKHCTSSASQFPVIVVNKKFIYSACDNFYKFAENVNQVLERRRGNDDDFIDDHDYIFDIPIKCTSSDQLRELKLESSLMQLLQEEFPNPRDVKIECCVCKIPTCYCDSPPKKQSYKFFETNELETWHRKDLGPKKVPRSVLLDHEREPKWESYIEYILPKRCHCAKRAKKDLKEHLPAYMRNMSTYNRPDLPFYETCTLDRLKKLVKRTQGRNSPIIVAEKAESKTKNISTQYSDDEFEFLCTCFSDEEAEKLLKNLLKDTNIGQNKAKFKIVEDSISSMQLQKSPRTFARDRARSLRHLLDDAPELEEIFMKEKCDHE</sequence>
<dbReference type="AlphaFoldDB" id="A0AAU9TW12"/>
<evidence type="ECO:0000313" key="3">
    <source>
        <dbReference type="Proteomes" id="UP001153954"/>
    </source>
</evidence>
<keyword evidence="3" id="KW-1185">Reference proteome</keyword>